<dbReference type="InterPro" id="IPR050706">
    <property type="entry name" value="Cyclic-di-GMP_PDE-like"/>
</dbReference>
<name>A0ABW1S216_9LACO</name>
<comment type="caution">
    <text evidence="3">The sequence shown here is derived from an EMBL/GenBank/DDBJ whole genome shotgun (WGS) entry which is preliminary data.</text>
</comment>
<gene>
    <name evidence="3" type="ORF">ACFP5Y_10105</name>
</gene>
<keyword evidence="4" id="KW-1185">Reference proteome</keyword>
<evidence type="ECO:0000313" key="3">
    <source>
        <dbReference type="EMBL" id="MFC6181575.1"/>
    </source>
</evidence>
<protein>
    <submittedName>
        <fullName evidence="3">EAL domain-containing protein</fullName>
    </submittedName>
</protein>
<reference evidence="4" key="1">
    <citation type="journal article" date="2019" name="Int. J. Syst. Evol. Microbiol.">
        <title>The Global Catalogue of Microorganisms (GCM) 10K type strain sequencing project: providing services to taxonomists for standard genome sequencing and annotation.</title>
        <authorList>
            <consortium name="The Broad Institute Genomics Platform"/>
            <consortium name="The Broad Institute Genome Sequencing Center for Infectious Disease"/>
            <person name="Wu L."/>
            <person name="Ma J."/>
        </authorList>
    </citation>
    <scope>NUCLEOTIDE SEQUENCE [LARGE SCALE GENOMIC DNA]</scope>
    <source>
        <strain evidence="4">CCM 8933</strain>
    </source>
</reference>
<dbReference type="Pfam" id="PF00563">
    <property type="entry name" value="EAL"/>
    <property type="match status" value="1"/>
</dbReference>
<evidence type="ECO:0000313" key="4">
    <source>
        <dbReference type="Proteomes" id="UP001596282"/>
    </source>
</evidence>
<feature type="domain" description="EAL" evidence="2">
    <location>
        <begin position="29"/>
        <end position="274"/>
    </location>
</feature>
<evidence type="ECO:0000256" key="1">
    <source>
        <dbReference type="SAM" id="Phobius"/>
    </source>
</evidence>
<dbReference type="Proteomes" id="UP001596282">
    <property type="component" value="Unassembled WGS sequence"/>
</dbReference>
<proteinExistence type="predicted"/>
<feature type="transmembrane region" description="Helical" evidence="1">
    <location>
        <begin position="9"/>
        <end position="31"/>
    </location>
</feature>
<evidence type="ECO:0000259" key="2">
    <source>
        <dbReference type="PROSITE" id="PS50883"/>
    </source>
</evidence>
<dbReference type="PANTHER" id="PTHR33121">
    <property type="entry name" value="CYCLIC DI-GMP PHOSPHODIESTERASE PDEF"/>
    <property type="match status" value="1"/>
</dbReference>
<dbReference type="EMBL" id="JBHSSC010000039">
    <property type="protein sequence ID" value="MFC6181575.1"/>
    <property type="molecule type" value="Genomic_DNA"/>
</dbReference>
<dbReference type="PANTHER" id="PTHR33121:SF70">
    <property type="entry name" value="SIGNALING PROTEIN YKOW"/>
    <property type="match status" value="1"/>
</dbReference>
<dbReference type="InterPro" id="IPR001633">
    <property type="entry name" value="EAL_dom"/>
</dbReference>
<dbReference type="PROSITE" id="PS50883">
    <property type="entry name" value="EAL"/>
    <property type="match status" value="1"/>
</dbReference>
<dbReference type="RefSeq" id="WP_137628722.1">
    <property type="nucleotide sequence ID" value="NZ_BJDJ01000011.1"/>
</dbReference>
<dbReference type="SMART" id="SM00052">
    <property type="entry name" value="EAL"/>
    <property type="match status" value="1"/>
</dbReference>
<keyword evidence="1" id="KW-1133">Transmembrane helix</keyword>
<keyword evidence="1" id="KW-0812">Transmembrane</keyword>
<sequence length="283" mass="33172">MDLARLESALLWATLVMALIFLVTIIGYYWYSRKSTNNYLENDAIELRYFIQKQVDYHGQVTGYECLLRQHNPDGSWSLPKALDSLPLQRVIFLLDDTFKALPTEPITLSINLEYDQIINPDFRYFVRWAISRIEPMHLAIEYTPQFQPDRINKRLFRRRIREARRYGMTFGIDNVGSDLANLKDIEWMLTDIDSLKCSMRSFRKDDPSIWLDLNLQFWNKLSKDNHIALILMGVEDAADEKLAEQLQIGIRQGYLFGRPIDPDAPVMATRKRDTNENNQDDA</sequence>
<dbReference type="InterPro" id="IPR035919">
    <property type="entry name" value="EAL_sf"/>
</dbReference>
<organism evidence="3 4">
    <name type="scientific">Lactiplantibacillus daowaiensis</name>
    <dbReference type="NCBI Taxonomy" id="2559918"/>
    <lineage>
        <taxon>Bacteria</taxon>
        <taxon>Bacillati</taxon>
        <taxon>Bacillota</taxon>
        <taxon>Bacilli</taxon>
        <taxon>Lactobacillales</taxon>
        <taxon>Lactobacillaceae</taxon>
        <taxon>Lactiplantibacillus</taxon>
    </lineage>
</organism>
<dbReference type="Gene3D" id="3.20.20.450">
    <property type="entry name" value="EAL domain"/>
    <property type="match status" value="1"/>
</dbReference>
<keyword evidence="1" id="KW-0472">Membrane</keyword>
<dbReference type="SUPFAM" id="SSF141868">
    <property type="entry name" value="EAL domain-like"/>
    <property type="match status" value="1"/>
</dbReference>
<accession>A0ABW1S216</accession>